<sequence>MYANKRVFWRQNKAKLFLLIVGFVSFNLCLHAQSDEQVSEHKGTERVSLTQYVNPFIGTSNFGATHPGAQYPHGMASVVPFNVAFGKEEGNIFEKDESWHSRPYVHENTFLTGFSHVNLSGVGCPELGALLLMPTSGELELDPQKYGSTYTKEVASPGYYSSHLNKYNIRTEVTSTPRSGISRYHFPAGKNHIIFNLGLSLSNETGAMVKRVSDTEIEGFRTIGTFCYRPEDIRPVYFVAQVSQSPSASGVYKKMPEYKNVEAEWVKFNNSYKTYDNYFQAMAGDDVGAYFTFQHEQATSIEVKVGISYVSIENARANLEAEQPKFNFDRTLEQSTAAWNKLLSRVKVKGTVLNKRLFYTALYHMLIHPNLLQDVNGEYPIMGSHRIGNTQGKDRYTTFSLWDTNRNVHPFLSLVYPELQSAMVNSMVDMAKESGWMPKWELLSMETDVMVGDPAAIVIADTYLKGITDFDVMSAYSYLKKGSDTSQNNPLRPESVDYNSLAYVPIDDEGSWDGSVSTSLEYYLADFAISQLANALGKPDDSKRYYQKSLGYKHLLDPETGMLRPKFRSGEWFTPYNPELGRNFEPAPGYVEGNAWNYRFYVPHDVPGLIEALGGSDIFLAELQRCFETNNYDMANEPDITYPFLFNYVEGSAWKSQKKVKQLINKYYADKPSGLPGNDDAGTMSAWLAFSMLGLYPVTPASTEYAIVTPQFEHIEISLSDKYYEGNTLVIESSSQQKDEPFIESVHLNSTKIDSFFVDHTQLVKGGTLRFQLQSTPNTSVTEH</sequence>
<dbReference type="EMBL" id="JBHRSW010000005">
    <property type="protein sequence ID" value="MFC3120610.1"/>
    <property type="molecule type" value="Genomic_DNA"/>
</dbReference>
<feature type="domain" description="Glycosyl hydrolase family 92 N-terminal" evidence="3">
    <location>
        <begin position="52"/>
        <end position="308"/>
    </location>
</feature>
<feature type="chain" id="PRO_5046241042" evidence="1">
    <location>
        <begin position="35"/>
        <end position="784"/>
    </location>
</feature>
<evidence type="ECO:0000259" key="2">
    <source>
        <dbReference type="Pfam" id="PF07971"/>
    </source>
</evidence>
<dbReference type="NCBIfam" id="TIGR01180">
    <property type="entry name" value="aman2_put"/>
    <property type="match status" value="1"/>
</dbReference>
<dbReference type="GO" id="GO:0016787">
    <property type="term" value="F:hydrolase activity"/>
    <property type="evidence" value="ECO:0007669"/>
    <property type="project" value="UniProtKB-KW"/>
</dbReference>
<dbReference type="InterPro" id="IPR041371">
    <property type="entry name" value="GH92_N"/>
</dbReference>
<comment type="caution">
    <text evidence="4">The sequence shown here is derived from an EMBL/GenBank/DDBJ whole genome shotgun (WGS) entry which is preliminary data.</text>
</comment>
<dbReference type="InterPro" id="IPR050883">
    <property type="entry name" value="PNGase"/>
</dbReference>
<dbReference type="Gene3D" id="2.70.98.10">
    <property type="match status" value="1"/>
</dbReference>
<dbReference type="InterPro" id="IPR005887">
    <property type="entry name" value="GH92_a_mannosidase_put"/>
</dbReference>
<proteinExistence type="predicted"/>
<dbReference type="Gene3D" id="1.20.1050.60">
    <property type="entry name" value="alpha-1,2-mannosidase"/>
    <property type="match status" value="1"/>
</dbReference>
<evidence type="ECO:0000259" key="3">
    <source>
        <dbReference type="Pfam" id="PF17678"/>
    </source>
</evidence>
<dbReference type="Proteomes" id="UP001595478">
    <property type="component" value="Unassembled WGS sequence"/>
</dbReference>
<evidence type="ECO:0000256" key="1">
    <source>
        <dbReference type="SAM" id="SignalP"/>
    </source>
</evidence>
<dbReference type="InterPro" id="IPR008928">
    <property type="entry name" value="6-hairpin_glycosidase_sf"/>
</dbReference>
<dbReference type="Pfam" id="PF17678">
    <property type="entry name" value="Glyco_hydro_92N"/>
    <property type="match status" value="1"/>
</dbReference>
<organism evidence="4 5">
    <name type="scientific">Agaribacter flavus</name>
    <dbReference type="NCBI Taxonomy" id="1902781"/>
    <lineage>
        <taxon>Bacteria</taxon>
        <taxon>Pseudomonadati</taxon>
        <taxon>Pseudomonadota</taxon>
        <taxon>Gammaproteobacteria</taxon>
        <taxon>Alteromonadales</taxon>
        <taxon>Alteromonadaceae</taxon>
        <taxon>Agaribacter</taxon>
    </lineage>
</organism>
<keyword evidence="1" id="KW-0732">Signal</keyword>
<feature type="signal peptide" evidence="1">
    <location>
        <begin position="1"/>
        <end position="34"/>
    </location>
</feature>
<dbReference type="PANTHER" id="PTHR12143">
    <property type="entry name" value="PEPTIDE N-GLYCANASE PNGASE -RELATED"/>
    <property type="match status" value="1"/>
</dbReference>
<dbReference type="Pfam" id="PF07971">
    <property type="entry name" value="Glyco_hydro_92"/>
    <property type="match status" value="1"/>
</dbReference>
<gene>
    <name evidence="4" type="ORF">ACFOHL_03155</name>
</gene>
<accession>A0ABV7FNW8</accession>
<protein>
    <submittedName>
        <fullName evidence="4">GH92 family glycosyl hydrolase</fullName>
    </submittedName>
</protein>
<dbReference type="InterPro" id="IPR014718">
    <property type="entry name" value="GH-type_carb-bd"/>
</dbReference>
<dbReference type="Gene3D" id="3.30.2080.10">
    <property type="entry name" value="GH92 mannosidase domain"/>
    <property type="match status" value="1"/>
</dbReference>
<dbReference type="InterPro" id="IPR012939">
    <property type="entry name" value="Glyco_hydro_92"/>
</dbReference>
<reference evidence="5" key="1">
    <citation type="journal article" date="2019" name="Int. J. Syst. Evol. Microbiol.">
        <title>The Global Catalogue of Microorganisms (GCM) 10K type strain sequencing project: providing services to taxonomists for standard genome sequencing and annotation.</title>
        <authorList>
            <consortium name="The Broad Institute Genomics Platform"/>
            <consortium name="The Broad Institute Genome Sequencing Center for Infectious Disease"/>
            <person name="Wu L."/>
            <person name="Ma J."/>
        </authorList>
    </citation>
    <scope>NUCLEOTIDE SEQUENCE [LARGE SCALE GENOMIC DNA]</scope>
    <source>
        <strain evidence="5">KCTC 52473</strain>
    </source>
</reference>
<evidence type="ECO:0000313" key="4">
    <source>
        <dbReference type="EMBL" id="MFC3120610.1"/>
    </source>
</evidence>
<dbReference type="Gene3D" id="1.20.1610.10">
    <property type="entry name" value="alpha-1,2-mannosidases domains"/>
    <property type="match status" value="1"/>
</dbReference>
<name>A0ABV7FNW8_9ALTE</name>
<dbReference type="PANTHER" id="PTHR12143:SF39">
    <property type="entry name" value="SECRETED PROTEIN"/>
    <property type="match status" value="1"/>
</dbReference>
<feature type="domain" description="Glycosyl hydrolase family 92" evidence="2">
    <location>
        <begin position="314"/>
        <end position="774"/>
    </location>
</feature>
<dbReference type="SUPFAM" id="SSF48208">
    <property type="entry name" value="Six-hairpin glycosidases"/>
    <property type="match status" value="1"/>
</dbReference>
<keyword evidence="4" id="KW-0378">Hydrolase</keyword>
<evidence type="ECO:0000313" key="5">
    <source>
        <dbReference type="Proteomes" id="UP001595478"/>
    </source>
</evidence>
<keyword evidence="5" id="KW-1185">Reference proteome</keyword>